<evidence type="ECO:0000256" key="3">
    <source>
        <dbReference type="PROSITE-ProRule" id="PRU10133"/>
    </source>
</evidence>
<keyword evidence="1" id="KW-0808">Transferase</keyword>
<evidence type="ECO:0000313" key="6">
    <source>
        <dbReference type="EMBL" id="OQR79835.1"/>
    </source>
</evidence>
<proteinExistence type="inferred from homology"/>
<gene>
    <name evidence="6" type="ORF">BIW11_05456</name>
</gene>
<feature type="domain" description="UBC core" evidence="5">
    <location>
        <begin position="4"/>
        <end position="154"/>
    </location>
</feature>
<comment type="similarity">
    <text evidence="4">Belongs to the ubiquitin-conjugating enzyme family.</text>
</comment>
<reference evidence="6 7" key="1">
    <citation type="journal article" date="2017" name="Gigascience">
        <title>Draft genome of the honey bee ectoparasitic mite, Tropilaelaps mercedesae, is shaped by the parasitic life history.</title>
        <authorList>
            <person name="Dong X."/>
            <person name="Armstrong S.D."/>
            <person name="Xia D."/>
            <person name="Makepeace B.L."/>
            <person name="Darby A.C."/>
            <person name="Kadowaki T."/>
        </authorList>
    </citation>
    <scope>NUCLEOTIDE SEQUENCE [LARGE SCALE GENOMIC DNA]</scope>
    <source>
        <strain evidence="6">Wuxi-XJTLU</strain>
    </source>
</reference>
<name>A0A1V9Y2A4_9ACAR</name>
<dbReference type="FunFam" id="3.10.110.10:FF:000021">
    <property type="entry name" value="Putative ubiquitin-conjugating enzyme e2 k"/>
    <property type="match status" value="1"/>
</dbReference>
<protein>
    <submittedName>
        <fullName evidence="6">Ubiquitin-conjugating enzyme E2 K-like</fullName>
    </submittedName>
</protein>
<dbReference type="EMBL" id="MNPL01000631">
    <property type="protein sequence ID" value="OQR79835.1"/>
    <property type="molecule type" value="Genomic_DNA"/>
</dbReference>
<dbReference type="PROSITE" id="PS50127">
    <property type="entry name" value="UBC_2"/>
    <property type="match status" value="1"/>
</dbReference>
<dbReference type="AlphaFoldDB" id="A0A1V9Y2A4"/>
<keyword evidence="4" id="KW-0547">Nucleotide-binding</keyword>
<dbReference type="GO" id="GO:0016740">
    <property type="term" value="F:transferase activity"/>
    <property type="evidence" value="ECO:0007669"/>
    <property type="project" value="UniProtKB-KW"/>
</dbReference>
<keyword evidence="2 4" id="KW-0833">Ubl conjugation pathway</keyword>
<dbReference type="OrthoDB" id="9993688at2759"/>
<dbReference type="InParanoid" id="A0A1V9Y2A4"/>
<dbReference type="FunCoup" id="A0A1V9Y2A4">
    <property type="interactions" value="2446"/>
</dbReference>
<evidence type="ECO:0000259" key="5">
    <source>
        <dbReference type="PROSITE" id="PS50127"/>
    </source>
</evidence>
<dbReference type="GO" id="GO:0005524">
    <property type="term" value="F:ATP binding"/>
    <property type="evidence" value="ECO:0007669"/>
    <property type="project" value="UniProtKB-UniRule"/>
</dbReference>
<dbReference type="SUPFAM" id="SSF54495">
    <property type="entry name" value="UBC-like"/>
    <property type="match status" value="1"/>
</dbReference>
<evidence type="ECO:0000256" key="1">
    <source>
        <dbReference type="ARBA" id="ARBA00022679"/>
    </source>
</evidence>
<dbReference type="PANTHER" id="PTHR24068">
    <property type="entry name" value="UBIQUITIN-CONJUGATING ENZYME E2"/>
    <property type="match status" value="1"/>
</dbReference>
<dbReference type="CDD" id="cd23800">
    <property type="entry name" value="UBCc_UBE2K"/>
    <property type="match status" value="1"/>
</dbReference>
<dbReference type="Pfam" id="PF00179">
    <property type="entry name" value="UQ_con"/>
    <property type="match status" value="1"/>
</dbReference>
<evidence type="ECO:0000256" key="2">
    <source>
        <dbReference type="ARBA" id="ARBA00022786"/>
    </source>
</evidence>
<evidence type="ECO:0000313" key="7">
    <source>
        <dbReference type="Proteomes" id="UP000192247"/>
    </source>
</evidence>
<evidence type="ECO:0000256" key="4">
    <source>
        <dbReference type="RuleBase" id="RU362109"/>
    </source>
</evidence>
<organism evidence="6 7">
    <name type="scientific">Tropilaelaps mercedesae</name>
    <dbReference type="NCBI Taxonomy" id="418985"/>
    <lineage>
        <taxon>Eukaryota</taxon>
        <taxon>Metazoa</taxon>
        <taxon>Ecdysozoa</taxon>
        <taxon>Arthropoda</taxon>
        <taxon>Chelicerata</taxon>
        <taxon>Arachnida</taxon>
        <taxon>Acari</taxon>
        <taxon>Parasitiformes</taxon>
        <taxon>Mesostigmata</taxon>
        <taxon>Gamasina</taxon>
        <taxon>Dermanyssoidea</taxon>
        <taxon>Laelapidae</taxon>
        <taxon>Tropilaelaps</taxon>
    </lineage>
</organism>
<dbReference type="InterPro" id="IPR016135">
    <property type="entry name" value="UBQ-conjugating_enzyme/RWD"/>
</dbReference>
<keyword evidence="7" id="KW-1185">Reference proteome</keyword>
<feature type="active site" description="Glycyl thioester intermediate" evidence="3">
    <location>
        <position position="92"/>
    </location>
</feature>
<dbReference type="Proteomes" id="UP000192247">
    <property type="component" value="Unassembled WGS sequence"/>
</dbReference>
<comment type="caution">
    <text evidence="6">The sequence shown here is derived from an EMBL/GenBank/DDBJ whole genome shotgun (WGS) entry which is preliminary data.</text>
</comment>
<dbReference type="STRING" id="418985.A0A1V9Y2A4"/>
<dbReference type="InterPro" id="IPR000608">
    <property type="entry name" value="UBC"/>
</dbReference>
<dbReference type="InterPro" id="IPR023313">
    <property type="entry name" value="UBQ-conjugating_AS"/>
</dbReference>
<dbReference type="SMART" id="SM00212">
    <property type="entry name" value="UBCc"/>
    <property type="match status" value="1"/>
</dbReference>
<dbReference type="PROSITE" id="PS00183">
    <property type="entry name" value="UBC_1"/>
    <property type="match status" value="1"/>
</dbReference>
<dbReference type="Gene3D" id="3.10.110.10">
    <property type="entry name" value="Ubiquitin Conjugating Enzyme"/>
    <property type="match status" value="1"/>
</dbReference>
<accession>A0A1V9Y2A4</accession>
<sequence>MANIAMQRIRREFKEVIKSEEQNAARIKLELKGDDLRELTGYIMGPPDTPYEGGQFDLHITIPETYPFNPPIVKFTTRLWHPNISSQTGVICLDILKDQWAAAMTLRTVLLSLQALLAAAEPDDPQDAVVATQYKKNPPLFRETARFWSQMFASAPGPVNPDFQKKIDKFLEVAPGTDKQTAIQQLSNFDWNIDKAIEDIYKGV</sequence>
<keyword evidence="4" id="KW-0067">ATP-binding</keyword>